<dbReference type="AlphaFoldDB" id="A0A1D7W5L7"/>
<sequence length="52" mass="5943">MFSGSIELSATVTFSVDSWYSVHPPHKFALTDNLHHGMEKKSNTRSQKTRFC</sequence>
<evidence type="ECO:0000313" key="1">
    <source>
        <dbReference type="EMBL" id="AOP54274.1"/>
    </source>
</evidence>
<protein>
    <submittedName>
        <fullName evidence="1">Uncharacterized protein</fullName>
    </submittedName>
</protein>
<accession>A0A1D7W5L7</accession>
<reference evidence="2" key="1">
    <citation type="submission" date="2016-09" db="EMBL/GenBank/DDBJ databases">
        <title>Complete Genome Sequence of Brevibacterium linens SMQ-1335.</title>
        <authorList>
            <person name="de Melo A.G."/>
            <person name="Labrie S.J."/>
            <person name="Dumaresq J."/>
            <person name="Roberts R.J."/>
            <person name="Tremblay D.M."/>
            <person name="Moineau S."/>
        </authorList>
    </citation>
    <scope>NUCLEOTIDE SEQUENCE [LARGE SCALE GENOMIC DNA]</scope>
    <source>
        <strain evidence="2">SMQ-1335</strain>
    </source>
</reference>
<dbReference type="EMBL" id="CP017150">
    <property type="protein sequence ID" value="AOP54274.1"/>
    <property type="molecule type" value="Genomic_DNA"/>
</dbReference>
<name>A0A1D7W5L7_BREAU</name>
<proteinExistence type="predicted"/>
<dbReference type="PATRIC" id="fig|1703.10.peg.2652"/>
<dbReference type="KEGG" id="blin:BLSMQ_2568"/>
<evidence type="ECO:0000313" key="2">
    <source>
        <dbReference type="Proteomes" id="UP000094793"/>
    </source>
</evidence>
<gene>
    <name evidence="1" type="ORF">BLSMQ_2568</name>
</gene>
<dbReference type="Proteomes" id="UP000094793">
    <property type="component" value="Chromosome"/>
</dbReference>
<organism evidence="1 2">
    <name type="scientific">Brevibacterium aurantiacum</name>
    <dbReference type="NCBI Taxonomy" id="273384"/>
    <lineage>
        <taxon>Bacteria</taxon>
        <taxon>Bacillati</taxon>
        <taxon>Actinomycetota</taxon>
        <taxon>Actinomycetes</taxon>
        <taxon>Micrococcales</taxon>
        <taxon>Brevibacteriaceae</taxon>
        <taxon>Brevibacterium</taxon>
    </lineage>
</organism>